<organism evidence="3 4">
    <name type="scientific">Streptomyces graminofaciens</name>
    <dbReference type="NCBI Taxonomy" id="68212"/>
    <lineage>
        <taxon>Bacteria</taxon>
        <taxon>Bacillati</taxon>
        <taxon>Actinomycetota</taxon>
        <taxon>Actinomycetes</taxon>
        <taxon>Kitasatosporales</taxon>
        <taxon>Streptomycetaceae</taxon>
        <taxon>Streptomyces</taxon>
    </lineage>
</organism>
<sequence>MRTPLLRRCPEGRTRRRGHALAVVTVVAAALGASMLGGGPVERPERPGGALAGQLDALRGANDLVRGTRADVGRDPALYPTAYGRLEAALATGRPIRGIRPGALADLARTDVLDTPAWRAHYVCLALGSSTTGDPVAVLERAGIREQAEKEALGYLLVPDDGDDSLTSLATRAAFLQTLTCLGHDDQVPRSILDRLASDTARAGQPVPALHAVEALGQAGVRARATRVLRDADAELSRTGCRGSDPIQRAALTLLRQRLTPSTRSCLLPALNDPDTQTRWLVRRALVSRSATAHSLPVSLPAPVGRLRSDGLVGKSPVQLGTLTATYNAARALTASAQQTHTPDWLERRLRRMGSAAGPDLDPSDRVLLAMICHRLALSDCGPQAEKGAEEAAGLEVPARLTAENQRAWYGAMAARAEFGPGCRRTTVELPEGQDAGQLPESQGSRPASLSSRSLRIAAVLADSGCTALATRLTEEYDLVARARQALRDGDLLTASDAVQAALASDQVIPQDFWDGLPALLEPYRDAKFPDLYAPSPGGVASADATRAAYYLLA</sequence>
<keyword evidence="4" id="KW-1185">Reference proteome</keyword>
<accession>A0ABN5VMB9</accession>
<feature type="region of interest" description="Disordered" evidence="1">
    <location>
        <begin position="425"/>
        <end position="449"/>
    </location>
</feature>
<protein>
    <recommendedName>
        <fullName evidence="5">Secreted protein</fullName>
    </recommendedName>
</protein>
<evidence type="ECO:0008006" key="5">
    <source>
        <dbReference type="Google" id="ProtNLM"/>
    </source>
</evidence>
<keyword evidence="2" id="KW-0812">Transmembrane</keyword>
<evidence type="ECO:0000313" key="4">
    <source>
        <dbReference type="Proteomes" id="UP001321542"/>
    </source>
</evidence>
<reference evidence="3 4" key="2">
    <citation type="journal article" date="2023" name="ChemBioChem">
        <title>Acyltransferase Domain Exchange between Two Independent Type I Polyketide Synthases in the Same Producer Strain of Macrolide Antibiotics.</title>
        <authorList>
            <person name="Kudo F."/>
            <person name="Kishikawa K."/>
            <person name="Tsuboi K."/>
            <person name="Kido T."/>
            <person name="Usui T."/>
            <person name="Hashimoto J."/>
            <person name="Shin-Ya K."/>
            <person name="Miyanaga A."/>
            <person name="Eguchi T."/>
        </authorList>
    </citation>
    <scope>NUCLEOTIDE SEQUENCE [LARGE SCALE GENOMIC DNA]</scope>
    <source>
        <strain evidence="3 4">A-8890</strain>
    </source>
</reference>
<keyword evidence="2" id="KW-0472">Membrane</keyword>
<keyword evidence="2" id="KW-1133">Transmembrane helix</keyword>
<gene>
    <name evidence="3" type="ORF">SGFS_057580</name>
</gene>
<feature type="transmembrane region" description="Helical" evidence="2">
    <location>
        <begin position="20"/>
        <end position="38"/>
    </location>
</feature>
<dbReference type="Proteomes" id="UP001321542">
    <property type="component" value="Chromosome"/>
</dbReference>
<evidence type="ECO:0000256" key="2">
    <source>
        <dbReference type="SAM" id="Phobius"/>
    </source>
</evidence>
<reference evidence="3 4" key="1">
    <citation type="journal article" date="2010" name="ChemBioChem">
        <title>Cloning and characterization of the biosynthetic gene cluster of 16-membered macrolide antibiotic FD-891: involvement of a dual functional cytochrome P450 monooxygenase catalyzing epoxidation and hydroxylation.</title>
        <authorList>
            <person name="Kudo F."/>
            <person name="Motegi A."/>
            <person name="Mizoue K."/>
            <person name="Eguchi T."/>
        </authorList>
    </citation>
    <scope>NUCLEOTIDE SEQUENCE [LARGE SCALE GENOMIC DNA]</scope>
    <source>
        <strain evidence="3 4">A-8890</strain>
    </source>
</reference>
<dbReference type="EMBL" id="AP018448">
    <property type="protein sequence ID" value="BBC34464.1"/>
    <property type="molecule type" value="Genomic_DNA"/>
</dbReference>
<evidence type="ECO:0000256" key="1">
    <source>
        <dbReference type="SAM" id="MobiDB-lite"/>
    </source>
</evidence>
<name>A0ABN5VMB9_9ACTN</name>
<evidence type="ECO:0000313" key="3">
    <source>
        <dbReference type="EMBL" id="BBC34464.1"/>
    </source>
</evidence>
<proteinExistence type="predicted"/>